<dbReference type="Gene3D" id="3.40.50.300">
    <property type="entry name" value="P-loop containing nucleotide triphosphate hydrolases"/>
    <property type="match status" value="1"/>
</dbReference>
<protein>
    <submittedName>
        <fullName evidence="6">Transcriptional activator of maltose regulon, MalT</fullName>
    </submittedName>
</protein>
<evidence type="ECO:0000259" key="5">
    <source>
        <dbReference type="PROSITE" id="PS50043"/>
    </source>
</evidence>
<dbReference type="PROSITE" id="PS50043">
    <property type="entry name" value="HTH_LUXR_2"/>
    <property type="match status" value="1"/>
</dbReference>
<dbReference type="InterPro" id="IPR011990">
    <property type="entry name" value="TPR-like_helical_dom_sf"/>
</dbReference>
<keyword evidence="4" id="KW-0175">Coiled coil</keyword>
<dbReference type="RefSeq" id="WP_101808159.1">
    <property type="nucleotide sequence ID" value="NZ_NFEZ01000003.1"/>
</dbReference>
<dbReference type="Pfam" id="PF17874">
    <property type="entry name" value="TPR_MalT"/>
    <property type="match status" value="1"/>
</dbReference>
<dbReference type="Pfam" id="PF13191">
    <property type="entry name" value="AAA_16"/>
    <property type="match status" value="1"/>
</dbReference>
<comment type="caution">
    <text evidence="6">The sequence shown here is derived from an EMBL/GenBank/DDBJ whole genome shotgun (WGS) entry which is preliminary data.</text>
</comment>
<evidence type="ECO:0000256" key="2">
    <source>
        <dbReference type="ARBA" id="ARBA00023125"/>
    </source>
</evidence>
<dbReference type="PRINTS" id="PR00038">
    <property type="entry name" value="HTHLUXR"/>
</dbReference>
<evidence type="ECO:0000313" key="7">
    <source>
        <dbReference type="Proteomes" id="UP000234789"/>
    </source>
</evidence>
<name>A0A2N5NB54_9BACL</name>
<evidence type="ECO:0000256" key="3">
    <source>
        <dbReference type="ARBA" id="ARBA00023163"/>
    </source>
</evidence>
<dbReference type="InterPro" id="IPR059106">
    <property type="entry name" value="WHD_MalT"/>
</dbReference>
<dbReference type="PANTHER" id="PTHR44688:SF16">
    <property type="entry name" value="DNA-BINDING TRANSCRIPTIONAL ACTIVATOR DEVR_DOSR"/>
    <property type="match status" value="1"/>
</dbReference>
<gene>
    <name evidence="6" type="ORF">B8V81_1782</name>
</gene>
<dbReference type="GO" id="GO:0006355">
    <property type="term" value="P:regulation of DNA-templated transcription"/>
    <property type="evidence" value="ECO:0007669"/>
    <property type="project" value="InterPro"/>
</dbReference>
<keyword evidence="3" id="KW-0804">Transcription</keyword>
<feature type="domain" description="HTH luxR-type" evidence="5">
    <location>
        <begin position="787"/>
        <end position="852"/>
    </location>
</feature>
<dbReference type="Gene3D" id="1.10.10.10">
    <property type="entry name" value="Winged helix-like DNA-binding domain superfamily/Winged helix DNA-binding domain"/>
    <property type="match status" value="1"/>
</dbReference>
<evidence type="ECO:0000313" key="6">
    <source>
        <dbReference type="EMBL" id="PLT47558.1"/>
    </source>
</evidence>
<sequence length="857" mass="92248">MDVQTGWRPPLAKITKPQGGLAGLTARPRLIRMLEQGASCRLVTVCAPAGYGKTTLLRQWAEQAGRPVAWLSLDEADDDAPRFWRLVAFALAQALPPNSLRRSLPLSSALPSLSVSAFLDALIGELAEAGGRIVLVLDDIHLIRDAGILEPLGYWLRYLPPGAAVVAAGRSAPRVGGSRWAAEGKRLDLSAAEIAFTEDEAGAYLDAAFPGTFTPAQQLRLHQATEGWAAGLQLSGLSGAASLGLEAGGEELAAFLMEEAYGRLPDELKQFLLRSALPERIDSELAAAAAGCGREEAEALLGRVRRDSLFLLPAGADGWHRYHALFRGFLLRRPELSDFSRRDALQRCALELDRRGLAAEAIGCALSAGDGKWSSDKLDAFAAQALRQGEGRSLLGLLERLAELRELTAEQQLLQAYLLAVGGSFEAAGAAMAGARRIAERLEPGQERSRLSSGLLFVESNRIFFGGRFELWQQLADRAGRELLPAEGMYFNVDFNRSEPQVRRADIGMKGVLSPDTEAIGRQFAGMLDEGGWGGSLVSLYVRLALAEGYFEWNRLEECRTLLAGVQQDRSARLTAGLAVPAAILQAQLDAADGKLDAALNELLAAERLEAALEPQWQAGLIAARARLLLQAGQPAAAGKALASLGLPGKEPPAYHREFELMTLVRLLLSQRRLERALRLLDALERLQRREGLVSGLAETAALRALAEQGRGRQTEALRAIGQALAIGEANGYVRLFVAEGAPMRKLLAAFRARADGPPSGSEPRSAYVERLLGAFDYAPPRVLEAAAPLAEPLTEQELILLRHLADGAANREIADSLGLTPGTVRVYLSRLYAKLGVASRLQAVHAAQELRLLRGS</sequence>
<dbReference type="PANTHER" id="PTHR44688">
    <property type="entry name" value="DNA-BINDING TRANSCRIPTIONAL ACTIVATOR DEVR_DOSR"/>
    <property type="match status" value="1"/>
</dbReference>
<dbReference type="SMART" id="SM00421">
    <property type="entry name" value="HTH_LUXR"/>
    <property type="match status" value="1"/>
</dbReference>
<evidence type="ECO:0000256" key="4">
    <source>
        <dbReference type="SAM" id="Coils"/>
    </source>
</evidence>
<keyword evidence="2" id="KW-0238">DNA-binding</keyword>
<organism evidence="6 7">
    <name type="scientific">Paenibacillus pasadenensis</name>
    <dbReference type="NCBI Taxonomy" id="217090"/>
    <lineage>
        <taxon>Bacteria</taxon>
        <taxon>Bacillati</taxon>
        <taxon>Bacillota</taxon>
        <taxon>Bacilli</taxon>
        <taxon>Bacillales</taxon>
        <taxon>Paenibacillaceae</taxon>
        <taxon>Paenibacillus</taxon>
    </lineage>
</organism>
<keyword evidence="1" id="KW-0805">Transcription regulation</keyword>
<dbReference type="Gene3D" id="1.25.40.10">
    <property type="entry name" value="Tetratricopeptide repeat domain"/>
    <property type="match status" value="1"/>
</dbReference>
<dbReference type="InterPro" id="IPR016032">
    <property type="entry name" value="Sig_transdc_resp-reg_C-effctor"/>
</dbReference>
<dbReference type="EMBL" id="NFEZ01000003">
    <property type="protein sequence ID" value="PLT47558.1"/>
    <property type="molecule type" value="Genomic_DNA"/>
</dbReference>
<dbReference type="Proteomes" id="UP000234789">
    <property type="component" value="Unassembled WGS sequence"/>
</dbReference>
<dbReference type="CDD" id="cd06170">
    <property type="entry name" value="LuxR_C_like"/>
    <property type="match status" value="1"/>
</dbReference>
<dbReference type="PROSITE" id="PS00622">
    <property type="entry name" value="HTH_LUXR_1"/>
    <property type="match status" value="1"/>
</dbReference>
<feature type="coiled-coil region" evidence="4">
    <location>
        <begin position="582"/>
        <end position="609"/>
    </location>
</feature>
<dbReference type="Pfam" id="PF00196">
    <property type="entry name" value="GerE"/>
    <property type="match status" value="1"/>
</dbReference>
<dbReference type="InterPro" id="IPR041617">
    <property type="entry name" value="TPR_MalT"/>
</dbReference>
<reference evidence="6 7" key="1">
    <citation type="submission" date="2017-05" db="EMBL/GenBank/DDBJ databases">
        <title>Functional genome analysis of Paenibacillus pasadenensis strain R16: insights on endophytic life style and antifungal activity.</title>
        <authorList>
            <person name="Passera A."/>
            <person name="Marcolungo L."/>
            <person name="Casati P."/>
            <person name="Brasca M."/>
            <person name="Quaglino F."/>
            <person name="Delledonne M."/>
        </authorList>
    </citation>
    <scope>NUCLEOTIDE SEQUENCE [LARGE SCALE GENOMIC DNA]</scope>
    <source>
        <strain evidence="6 7">R16</strain>
    </source>
</reference>
<keyword evidence="7" id="KW-1185">Reference proteome</keyword>
<evidence type="ECO:0000256" key="1">
    <source>
        <dbReference type="ARBA" id="ARBA00023015"/>
    </source>
</evidence>
<dbReference type="SUPFAM" id="SSF48452">
    <property type="entry name" value="TPR-like"/>
    <property type="match status" value="1"/>
</dbReference>
<proteinExistence type="predicted"/>
<dbReference type="Pfam" id="PF25873">
    <property type="entry name" value="WHD_MalT"/>
    <property type="match status" value="1"/>
</dbReference>
<dbReference type="SUPFAM" id="SSF52540">
    <property type="entry name" value="P-loop containing nucleoside triphosphate hydrolases"/>
    <property type="match status" value="1"/>
</dbReference>
<dbReference type="AlphaFoldDB" id="A0A2N5NB54"/>
<dbReference type="InterPro" id="IPR000792">
    <property type="entry name" value="Tscrpt_reg_LuxR_C"/>
</dbReference>
<accession>A0A2N5NB54</accession>
<dbReference type="SUPFAM" id="SSF46894">
    <property type="entry name" value="C-terminal effector domain of the bipartite response regulators"/>
    <property type="match status" value="1"/>
</dbReference>
<dbReference type="GO" id="GO:0003677">
    <property type="term" value="F:DNA binding"/>
    <property type="evidence" value="ECO:0007669"/>
    <property type="project" value="UniProtKB-KW"/>
</dbReference>
<dbReference type="InterPro" id="IPR041664">
    <property type="entry name" value="AAA_16"/>
</dbReference>
<dbReference type="InterPro" id="IPR027417">
    <property type="entry name" value="P-loop_NTPase"/>
</dbReference>
<dbReference type="InterPro" id="IPR036388">
    <property type="entry name" value="WH-like_DNA-bd_sf"/>
</dbReference>